<evidence type="ECO:0000256" key="7">
    <source>
        <dbReference type="SAM" id="Phobius"/>
    </source>
</evidence>
<comment type="caution">
    <text evidence="9">The sequence shown here is derived from an EMBL/GenBank/DDBJ whole genome shotgun (WGS) entry which is preliminary data.</text>
</comment>
<dbReference type="PROSITE" id="PS50850">
    <property type="entry name" value="MFS"/>
    <property type="match status" value="1"/>
</dbReference>
<evidence type="ECO:0000256" key="6">
    <source>
        <dbReference type="ARBA" id="ARBA00023136"/>
    </source>
</evidence>
<comment type="similarity">
    <text evidence="2">Belongs to the UPF0410 family.</text>
</comment>
<dbReference type="EMBL" id="JBANEI010000001">
    <property type="protein sequence ID" value="MEI2680247.1"/>
    <property type="molecule type" value="Genomic_DNA"/>
</dbReference>
<proteinExistence type="inferred from homology"/>
<dbReference type="RefSeq" id="WP_288500718.1">
    <property type="nucleotide sequence ID" value="NZ_JBANEI010000001.1"/>
</dbReference>
<keyword evidence="6 7" id="KW-0472">Membrane</keyword>
<comment type="subcellular location">
    <subcellularLocation>
        <location evidence="1">Cell membrane</location>
        <topology evidence="1">Multi-pass membrane protein</topology>
    </subcellularLocation>
</comment>
<keyword evidence="10" id="KW-1185">Reference proteome</keyword>
<feature type="transmembrane region" description="Helical" evidence="7">
    <location>
        <begin position="27"/>
        <end position="49"/>
    </location>
</feature>
<protein>
    <recommendedName>
        <fullName evidence="8">Major facilitator superfamily (MFS) profile domain-containing protein</fullName>
    </recommendedName>
</protein>
<evidence type="ECO:0000256" key="3">
    <source>
        <dbReference type="ARBA" id="ARBA00022475"/>
    </source>
</evidence>
<evidence type="ECO:0000313" key="10">
    <source>
        <dbReference type="Proteomes" id="UP001306592"/>
    </source>
</evidence>
<keyword evidence="4 7" id="KW-0812">Transmembrane</keyword>
<dbReference type="Proteomes" id="UP001306592">
    <property type="component" value="Unassembled WGS sequence"/>
</dbReference>
<evidence type="ECO:0000256" key="5">
    <source>
        <dbReference type="ARBA" id="ARBA00022989"/>
    </source>
</evidence>
<accession>A0ABU8D9P1</accession>
<evidence type="ECO:0000256" key="4">
    <source>
        <dbReference type="ARBA" id="ARBA00022692"/>
    </source>
</evidence>
<gene>
    <name evidence="9" type="ORF">V8N49_00975</name>
</gene>
<dbReference type="InterPro" id="IPR020846">
    <property type="entry name" value="MFS_dom"/>
</dbReference>
<evidence type="ECO:0000256" key="2">
    <source>
        <dbReference type="ARBA" id="ARBA00011006"/>
    </source>
</evidence>
<dbReference type="PANTHER" id="PTHR33884:SF3">
    <property type="entry name" value="UPF0410 PROTEIN YMGE"/>
    <property type="match status" value="1"/>
</dbReference>
<feature type="domain" description="Major facilitator superfamily (MFS) profile" evidence="8">
    <location>
        <begin position="1"/>
        <end position="81"/>
    </location>
</feature>
<evidence type="ECO:0000256" key="1">
    <source>
        <dbReference type="ARBA" id="ARBA00004651"/>
    </source>
</evidence>
<feature type="transmembrane region" description="Helical" evidence="7">
    <location>
        <begin position="61"/>
        <end position="79"/>
    </location>
</feature>
<reference evidence="9 10" key="1">
    <citation type="submission" date="2024-02" db="EMBL/GenBank/DDBJ databases">
        <title>First report Erwinia aphidicola in onion in Chile.</title>
        <authorList>
            <person name="Valenzuela M."/>
            <person name="Pena M."/>
            <person name="Dutta B."/>
        </authorList>
    </citation>
    <scope>NUCLEOTIDE SEQUENCE [LARGE SCALE GENOMIC DNA]</scope>
    <source>
        <strain evidence="9 10">QCJ3A</strain>
    </source>
</reference>
<keyword evidence="3" id="KW-1003">Cell membrane</keyword>
<sequence>MGLISWMVTGLLVGVIARRFSPGRPGGLMPTLLLTAVGALIGGYVSSYFDYGTLAIFHPRALLAAFAGALVMVGVVRMLRI</sequence>
<dbReference type="InterPro" id="IPR007341">
    <property type="entry name" value="Transgly_assoc"/>
</dbReference>
<evidence type="ECO:0000313" key="9">
    <source>
        <dbReference type="EMBL" id="MEI2680247.1"/>
    </source>
</evidence>
<organism evidence="9 10">
    <name type="scientific">Erwinia aphidicola</name>
    <dbReference type="NCBI Taxonomy" id="68334"/>
    <lineage>
        <taxon>Bacteria</taxon>
        <taxon>Pseudomonadati</taxon>
        <taxon>Pseudomonadota</taxon>
        <taxon>Gammaproteobacteria</taxon>
        <taxon>Enterobacterales</taxon>
        <taxon>Erwiniaceae</taxon>
        <taxon>Erwinia</taxon>
    </lineage>
</organism>
<keyword evidence="5 7" id="KW-1133">Transmembrane helix</keyword>
<name>A0ABU8D9P1_ERWAP</name>
<dbReference type="PANTHER" id="PTHR33884">
    <property type="entry name" value="UPF0410 PROTEIN YMGE"/>
    <property type="match status" value="1"/>
</dbReference>
<evidence type="ECO:0000259" key="8">
    <source>
        <dbReference type="PROSITE" id="PS50850"/>
    </source>
</evidence>